<dbReference type="EMBL" id="MU853333">
    <property type="protein sequence ID" value="KAK4116212.1"/>
    <property type="molecule type" value="Genomic_DNA"/>
</dbReference>
<feature type="compositionally biased region" description="Basic and acidic residues" evidence="1">
    <location>
        <begin position="328"/>
        <end position="346"/>
    </location>
</feature>
<reference evidence="2" key="2">
    <citation type="submission" date="2023-05" db="EMBL/GenBank/DDBJ databases">
        <authorList>
            <consortium name="Lawrence Berkeley National Laboratory"/>
            <person name="Steindorff A."/>
            <person name="Hensen N."/>
            <person name="Bonometti L."/>
            <person name="Westerberg I."/>
            <person name="Brannstrom I.O."/>
            <person name="Guillou S."/>
            <person name="Cros-Aarteil S."/>
            <person name="Calhoun S."/>
            <person name="Haridas S."/>
            <person name="Kuo A."/>
            <person name="Mondo S."/>
            <person name="Pangilinan J."/>
            <person name="Riley R."/>
            <person name="Labutti K."/>
            <person name="Andreopoulos B."/>
            <person name="Lipzen A."/>
            <person name="Chen C."/>
            <person name="Yanf M."/>
            <person name="Daum C."/>
            <person name="Ng V."/>
            <person name="Clum A."/>
            <person name="Ohm R."/>
            <person name="Martin F."/>
            <person name="Silar P."/>
            <person name="Natvig D."/>
            <person name="Lalanne C."/>
            <person name="Gautier V."/>
            <person name="Ament-Velasquez S.L."/>
            <person name="Kruys A."/>
            <person name="Hutchinson M.I."/>
            <person name="Powell A.J."/>
            <person name="Barry K."/>
            <person name="Miller A.N."/>
            <person name="Grigoriev I.V."/>
            <person name="Debuchy R."/>
            <person name="Gladieux P."/>
            <person name="Thoren M.H."/>
            <person name="Johannesson H."/>
        </authorList>
    </citation>
    <scope>NUCLEOTIDE SEQUENCE</scope>
    <source>
        <strain evidence="2">CBS 508.74</strain>
    </source>
</reference>
<gene>
    <name evidence="2" type="ORF">N656DRAFT_765217</name>
</gene>
<name>A0AAN6YWD2_9PEZI</name>
<feature type="region of interest" description="Disordered" evidence="1">
    <location>
        <begin position="328"/>
        <end position="362"/>
    </location>
</feature>
<evidence type="ECO:0000313" key="3">
    <source>
        <dbReference type="Proteomes" id="UP001302812"/>
    </source>
</evidence>
<organism evidence="2 3">
    <name type="scientific">Canariomyces notabilis</name>
    <dbReference type="NCBI Taxonomy" id="2074819"/>
    <lineage>
        <taxon>Eukaryota</taxon>
        <taxon>Fungi</taxon>
        <taxon>Dikarya</taxon>
        <taxon>Ascomycota</taxon>
        <taxon>Pezizomycotina</taxon>
        <taxon>Sordariomycetes</taxon>
        <taxon>Sordariomycetidae</taxon>
        <taxon>Sordariales</taxon>
        <taxon>Chaetomiaceae</taxon>
        <taxon>Canariomyces</taxon>
    </lineage>
</organism>
<feature type="compositionally biased region" description="Acidic residues" evidence="1">
    <location>
        <begin position="158"/>
        <end position="187"/>
    </location>
</feature>
<dbReference type="Proteomes" id="UP001302812">
    <property type="component" value="Unassembled WGS sequence"/>
</dbReference>
<evidence type="ECO:0000256" key="1">
    <source>
        <dbReference type="SAM" id="MobiDB-lite"/>
    </source>
</evidence>
<reference evidence="2" key="1">
    <citation type="journal article" date="2023" name="Mol. Phylogenet. Evol.">
        <title>Genome-scale phylogeny and comparative genomics of the fungal order Sordariales.</title>
        <authorList>
            <person name="Hensen N."/>
            <person name="Bonometti L."/>
            <person name="Westerberg I."/>
            <person name="Brannstrom I.O."/>
            <person name="Guillou S."/>
            <person name="Cros-Aarteil S."/>
            <person name="Calhoun S."/>
            <person name="Haridas S."/>
            <person name="Kuo A."/>
            <person name="Mondo S."/>
            <person name="Pangilinan J."/>
            <person name="Riley R."/>
            <person name="LaButti K."/>
            <person name="Andreopoulos B."/>
            <person name="Lipzen A."/>
            <person name="Chen C."/>
            <person name="Yan M."/>
            <person name="Daum C."/>
            <person name="Ng V."/>
            <person name="Clum A."/>
            <person name="Steindorff A."/>
            <person name="Ohm R.A."/>
            <person name="Martin F."/>
            <person name="Silar P."/>
            <person name="Natvig D.O."/>
            <person name="Lalanne C."/>
            <person name="Gautier V."/>
            <person name="Ament-Velasquez S.L."/>
            <person name="Kruys A."/>
            <person name="Hutchinson M.I."/>
            <person name="Powell A.J."/>
            <person name="Barry K."/>
            <person name="Miller A.N."/>
            <person name="Grigoriev I.V."/>
            <person name="Debuchy R."/>
            <person name="Gladieux P."/>
            <person name="Hiltunen Thoren M."/>
            <person name="Johannesson H."/>
        </authorList>
    </citation>
    <scope>NUCLEOTIDE SEQUENCE</scope>
    <source>
        <strain evidence="2">CBS 508.74</strain>
    </source>
</reference>
<protein>
    <submittedName>
        <fullName evidence="2">Uncharacterized protein</fullName>
    </submittedName>
</protein>
<dbReference type="RefSeq" id="XP_064673782.1">
    <property type="nucleotide sequence ID" value="XM_064813388.1"/>
</dbReference>
<accession>A0AAN6YWD2</accession>
<dbReference type="GeneID" id="89937513"/>
<dbReference type="AlphaFoldDB" id="A0AAN6YWD2"/>
<comment type="caution">
    <text evidence="2">The sequence shown here is derived from an EMBL/GenBank/DDBJ whole genome shotgun (WGS) entry which is preliminary data.</text>
</comment>
<keyword evidence="3" id="KW-1185">Reference proteome</keyword>
<sequence>MKGRPVDQLVYEYMFPKPRPEHPQNFHAFLQRYLILEVRQETHSFYGHLDTPEAKYPGLDYTHPIHRIRLSRWQWHRRLFRAFDALRLTPAEIAGLTKWEGTKWAKERFEKEQGYPIHDTTADGFPNYTGLEARAGLSTESSRRQLEETEAPLSPPEETAEEEVDDDEGQEEEEEEQEADEDEESDGELQSVGLALNERLRERVALRNISGDISMPLDEEWENWLKNAIESGELPHVADQIARLPGQHSRLTADDIFPPRMMLAARTGNWQDIPDFLHDMIRQALESEGRSAPTLTQAPSTSVPSFSRYSNGLGTLARVVPYASYAPEQRRRYSDLRRPDADDRHGSSQSTTRVRQMAQPGA</sequence>
<proteinExistence type="predicted"/>
<feature type="region of interest" description="Disordered" evidence="1">
    <location>
        <begin position="137"/>
        <end position="190"/>
    </location>
</feature>
<evidence type="ECO:0000313" key="2">
    <source>
        <dbReference type="EMBL" id="KAK4116212.1"/>
    </source>
</evidence>